<dbReference type="InParanoid" id="A0A0D1XIW4"/>
<dbReference type="InterPro" id="IPR056143">
    <property type="entry name" value="DUF7726"/>
</dbReference>
<dbReference type="PANTHER" id="PTHR42339">
    <property type="entry name" value="HISTONE H1"/>
    <property type="match status" value="1"/>
</dbReference>
<name>A0A0D1XIW4_9PEZI</name>
<dbReference type="VEuPathDB" id="FungiDB:PV09_06411"/>
<accession>A0A0D1XIW4</accession>
<protein>
    <recommendedName>
        <fullName evidence="2">DUF7726 domain-containing protein</fullName>
    </recommendedName>
</protein>
<proteinExistence type="predicted"/>
<dbReference type="GeneID" id="27314384"/>
<dbReference type="PANTHER" id="PTHR42339:SF1">
    <property type="entry name" value="HISTONE H1"/>
    <property type="match status" value="1"/>
</dbReference>
<evidence type="ECO:0000259" key="2">
    <source>
        <dbReference type="Pfam" id="PF24852"/>
    </source>
</evidence>
<dbReference type="Pfam" id="PF24852">
    <property type="entry name" value="DUF7726"/>
    <property type="match status" value="2"/>
</dbReference>
<evidence type="ECO:0000313" key="4">
    <source>
        <dbReference type="Proteomes" id="UP000053259"/>
    </source>
</evidence>
<feature type="domain" description="DUF7726" evidence="2">
    <location>
        <begin position="47"/>
        <end position="117"/>
    </location>
</feature>
<sequence length="300" mass="34244">MENYSTNKENIGVSSLKRNYDVANLISHAYDDDAYSARSSLKSQRFVVTEDCNQVRSKIRKFLENSGMKVKDFIEAIDVSGPSYHKFMKQYGKEKGMMSETYVNAFHYFKHREELGIPMPKKQKVSKPLSETSTNAKVGKGKKDPSIPTPIPFPSIQLEGEEEDEVEVYDSCDEIRRKIEAHLRKPNVTQASFLRDLHAQFHGPQKPKSLQATQLNKFRNYGGPLTGNMSGIYYAAYVYFEKERIANGRPKSQHRLDMENAWELKGGVDLTQNFNNIAYVCSEGRTIYMNSLGQVRSVPI</sequence>
<evidence type="ECO:0000256" key="1">
    <source>
        <dbReference type="SAM" id="MobiDB-lite"/>
    </source>
</evidence>
<dbReference type="EMBL" id="KN847550">
    <property type="protein sequence ID" value="KIW02261.1"/>
    <property type="molecule type" value="Genomic_DNA"/>
</dbReference>
<dbReference type="HOGENOM" id="CLU_060561_0_0_1"/>
<keyword evidence="4" id="KW-1185">Reference proteome</keyword>
<dbReference type="Proteomes" id="UP000053259">
    <property type="component" value="Unassembled WGS sequence"/>
</dbReference>
<dbReference type="RefSeq" id="XP_016212130.1">
    <property type="nucleotide sequence ID" value="XM_016360048.1"/>
</dbReference>
<dbReference type="OrthoDB" id="2592504at2759"/>
<feature type="region of interest" description="Disordered" evidence="1">
    <location>
        <begin position="122"/>
        <end position="155"/>
    </location>
</feature>
<feature type="domain" description="DUF7726" evidence="2">
    <location>
        <begin position="167"/>
        <end position="248"/>
    </location>
</feature>
<organism evidence="3 4">
    <name type="scientific">Verruconis gallopava</name>
    <dbReference type="NCBI Taxonomy" id="253628"/>
    <lineage>
        <taxon>Eukaryota</taxon>
        <taxon>Fungi</taxon>
        <taxon>Dikarya</taxon>
        <taxon>Ascomycota</taxon>
        <taxon>Pezizomycotina</taxon>
        <taxon>Dothideomycetes</taxon>
        <taxon>Pleosporomycetidae</taxon>
        <taxon>Venturiales</taxon>
        <taxon>Sympoventuriaceae</taxon>
        <taxon>Verruconis</taxon>
    </lineage>
</organism>
<reference evidence="3 4" key="1">
    <citation type="submission" date="2015-01" db="EMBL/GenBank/DDBJ databases">
        <title>The Genome Sequence of Ochroconis gallopava CBS43764.</title>
        <authorList>
            <consortium name="The Broad Institute Genomics Platform"/>
            <person name="Cuomo C."/>
            <person name="de Hoog S."/>
            <person name="Gorbushina A."/>
            <person name="Stielow B."/>
            <person name="Teixiera M."/>
            <person name="Abouelleil A."/>
            <person name="Chapman S.B."/>
            <person name="Priest M."/>
            <person name="Young S.K."/>
            <person name="Wortman J."/>
            <person name="Nusbaum C."/>
            <person name="Birren B."/>
        </authorList>
    </citation>
    <scope>NUCLEOTIDE SEQUENCE [LARGE SCALE GENOMIC DNA]</scope>
    <source>
        <strain evidence="3 4">CBS 43764</strain>
    </source>
</reference>
<evidence type="ECO:0000313" key="3">
    <source>
        <dbReference type="EMBL" id="KIW02261.1"/>
    </source>
</evidence>
<gene>
    <name evidence="3" type="ORF">PV09_06411</name>
</gene>
<dbReference type="AlphaFoldDB" id="A0A0D1XIW4"/>